<protein>
    <submittedName>
        <fullName evidence="1">DNA-binding phage protein</fullName>
    </submittedName>
</protein>
<evidence type="ECO:0000313" key="1">
    <source>
        <dbReference type="EMBL" id="MBB4067380.1"/>
    </source>
</evidence>
<comment type="caution">
    <text evidence="1">The sequence shown here is derived from an EMBL/GenBank/DDBJ whole genome shotgun (WGS) entry which is preliminary data.</text>
</comment>
<name>A0A7W6J9N4_9HYPH</name>
<keyword evidence="2" id="KW-1185">Reference proteome</keyword>
<organism evidence="1 2">
    <name type="scientific">Gellertiella hungarica</name>
    <dbReference type="NCBI Taxonomy" id="1572859"/>
    <lineage>
        <taxon>Bacteria</taxon>
        <taxon>Pseudomonadati</taxon>
        <taxon>Pseudomonadota</taxon>
        <taxon>Alphaproteobacteria</taxon>
        <taxon>Hyphomicrobiales</taxon>
        <taxon>Rhizobiaceae</taxon>
        <taxon>Gellertiella</taxon>
    </lineage>
</organism>
<dbReference type="Proteomes" id="UP000528286">
    <property type="component" value="Unassembled WGS sequence"/>
</dbReference>
<accession>A0A7W6J9N4</accession>
<evidence type="ECO:0000313" key="2">
    <source>
        <dbReference type="Proteomes" id="UP000528286"/>
    </source>
</evidence>
<dbReference type="EMBL" id="JACIEZ010000022">
    <property type="protein sequence ID" value="MBB4067380.1"/>
    <property type="molecule type" value="Genomic_DNA"/>
</dbReference>
<keyword evidence="1" id="KW-0238">DNA-binding</keyword>
<dbReference type="RefSeq" id="WP_183368567.1">
    <property type="nucleotide sequence ID" value="NZ_JACIEZ010000022.1"/>
</dbReference>
<dbReference type="GO" id="GO:0003677">
    <property type="term" value="F:DNA binding"/>
    <property type="evidence" value="ECO:0007669"/>
    <property type="project" value="UniProtKB-KW"/>
</dbReference>
<proteinExistence type="predicted"/>
<dbReference type="AlphaFoldDB" id="A0A7W6J9N4"/>
<sequence>MALTRDFKETIKARAESDLAFRTALLTEAVEALLGGDVATGKAVLRDYINATVGFEELAEEVGTPPKSLMRMFSKAGNPRADNVFSVIRHLQSLTGVHLAVRAA</sequence>
<gene>
    <name evidence="1" type="ORF">GGR23_004613</name>
</gene>
<reference evidence="1 2" key="1">
    <citation type="submission" date="2020-08" db="EMBL/GenBank/DDBJ databases">
        <title>Genomic Encyclopedia of Type Strains, Phase IV (KMG-IV): sequencing the most valuable type-strain genomes for metagenomic binning, comparative biology and taxonomic classification.</title>
        <authorList>
            <person name="Goeker M."/>
        </authorList>
    </citation>
    <scope>NUCLEOTIDE SEQUENCE [LARGE SCALE GENOMIC DNA]</scope>
    <source>
        <strain evidence="1 2">DSM 29853</strain>
    </source>
</reference>